<evidence type="ECO:0000256" key="1">
    <source>
        <dbReference type="ARBA" id="ARBA00022676"/>
    </source>
</evidence>
<dbReference type="Proteomes" id="UP000185062">
    <property type="component" value="Unassembled WGS sequence"/>
</dbReference>
<comment type="function">
    <text evidence="3">Protein-arginine rhamnosyltransferase that catalyzes the transfer of a single rhamnose to elongation factor P (EF-P) on 'Lys-32', a modification required for EF-P-dependent rescue of polyproline stalled ribosomes.</text>
</comment>
<name>A0A1N6ICI5_9PROT</name>
<evidence type="ECO:0000256" key="4">
    <source>
        <dbReference type="ARBA" id="ARBA00024346"/>
    </source>
</evidence>
<comment type="similarity">
    <text evidence="4">Belongs to the glycosyltransferase 104 family.</text>
</comment>
<evidence type="ECO:0000313" key="9">
    <source>
        <dbReference type="Proteomes" id="UP000185062"/>
    </source>
</evidence>
<dbReference type="AlphaFoldDB" id="A0A1N6ICI5"/>
<dbReference type="NCBIfam" id="TIGR03837">
    <property type="entry name" value="efp_Arg_rhamno"/>
    <property type="match status" value="1"/>
</dbReference>
<reference evidence="8 9" key="1">
    <citation type="submission" date="2016-12" db="EMBL/GenBank/DDBJ databases">
        <authorList>
            <person name="Song W.-J."/>
            <person name="Kurnit D.M."/>
        </authorList>
    </citation>
    <scope>NUCLEOTIDE SEQUENCE [LARGE SCALE GENOMIC DNA]</scope>
    <source>
        <strain evidence="8 9">ATCC 49181</strain>
    </source>
</reference>
<evidence type="ECO:0000256" key="2">
    <source>
        <dbReference type="ARBA" id="ARBA00022679"/>
    </source>
</evidence>
<sequence>MQRRWDIFCTIIDNYGDIGVSWRLARQLACEYQLIVRLWVDDLASFVRIAPDINPVMAEQQIQDVEIRLWPQQFIGLKPAEVVIEAFGCKLPDAYIIAMGQSTQHPVWINLEYLSAENWVANYHSLPSPHPRLPLVKYFFFPGFVRNTGGLLRERKLLSTHNAFDEAAQSAFWQRLGIPARREKELRITLFCYDFAPLEGLIAAWVYSTVPVYVLIPQGSVAEKVTAYIDPESSGISEVLQLGQLSVQCIPFLEQTDYDRLLWACDFNFVRGEDSFIRAQWARKPFVWHIYPQSENTHWTKLEAFLNLYTANMLPEVAGVVRALWYSWNGRGQINDTWLAFVAHQVALQQYNQAWAEQLCYQNDLASNLVSFAENRI</sequence>
<gene>
    <name evidence="8" type="ORF">SAMN02743940_1716</name>
</gene>
<proteinExistence type="inferred from homology"/>
<dbReference type="PIRSF" id="PIRSF015557">
    <property type="entry name" value="UCP015557"/>
    <property type="match status" value="1"/>
</dbReference>
<dbReference type="EMBL" id="FSRO01000001">
    <property type="protein sequence ID" value="SIO29744.1"/>
    <property type="molecule type" value="Genomic_DNA"/>
</dbReference>
<dbReference type="Pfam" id="PF10093">
    <property type="entry name" value="EarP"/>
    <property type="match status" value="1"/>
</dbReference>
<dbReference type="InterPro" id="IPR016633">
    <property type="entry name" value="EarP"/>
</dbReference>
<evidence type="ECO:0000256" key="7">
    <source>
        <dbReference type="ARBA" id="ARBA00048472"/>
    </source>
</evidence>
<comment type="catalytic activity">
    <reaction evidence="7">
        <text>dTDP-beta-L-rhamnose + L-arginyl-[protein] = N(omega)-(alpha-L-rhamnosyl)-L-arginyl-[protein] + dTDP + H(+)</text>
        <dbReference type="Rhea" id="RHEA:66692"/>
        <dbReference type="Rhea" id="RHEA-COMP:10532"/>
        <dbReference type="Rhea" id="RHEA-COMP:17096"/>
        <dbReference type="ChEBI" id="CHEBI:15378"/>
        <dbReference type="ChEBI" id="CHEBI:29965"/>
        <dbReference type="ChEBI" id="CHEBI:57510"/>
        <dbReference type="ChEBI" id="CHEBI:58369"/>
        <dbReference type="ChEBI" id="CHEBI:167445"/>
    </reaction>
    <physiologicalReaction direction="left-to-right" evidence="7">
        <dbReference type="Rhea" id="RHEA:66693"/>
    </physiologicalReaction>
</comment>
<keyword evidence="1" id="KW-0328">Glycosyltransferase</keyword>
<accession>A0A1N6ICI5</accession>
<evidence type="ECO:0000256" key="5">
    <source>
        <dbReference type="ARBA" id="ARBA00024416"/>
    </source>
</evidence>
<keyword evidence="9" id="KW-1185">Reference proteome</keyword>
<evidence type="ECO:0000313" key="8">
    <source>
        <dbReference type="EMBL" id="SIO29744.1"/>
    </source>
</evidence>
<dbReference type="RefSeq" id="WP_028461206.1">
    <property type="nucleotide sequence ID" value="NZ_FSRO01000001.1"/>
</dbReference>
<evidence type="ECO:0000256" key="6">
    <source>
        <dbReference type="ARBA" id="ARBA00030025"/>
    </source>
</evidence>
<evidence type="ECO:0000256" key="3">
    <source>
        <dbReference type="ARBA" id="ARBA00024303"/>
    </source>
</evidence>
<protein>
    <recommendedName>
        <fullName evidence="5">Protein-arginine rhamnosyltransferase</fullName>
    </recommendedName>
    <alternativeName>
        <fullName evidence="6">EF-P arginine rhamnosyltransferase</fullName>
    </alternativeName>
</protein>
<dbReference type="eggNOG" id="COG4394">
    <property type="taxonomic scope" value="Bacteria"/>
</dbReference>
<dbReference type="GO" id="GO:0106361">
    <property type="term" value="F:protein-arginine rhamnosyltransferase activity"/>
    <property type="evidence" value="ECO:0007669"/>
    <property type="project" value="InterPro"/>
</dbReference>
<dbReference type="STRING" id="44575.SAMN05216419_100921"/>
<keyword evidence="2" id="KW-0808">Transferase</keyword>
<organism evidence="8 9">
    <name type="scientific">Nitrosomonas cryotolerans ATCC 49181</name>
    <dbReference type="NCBI Taxonomy" id="1131553"/>
    <lineage>
        <taxon>Bacteria</taxon>
        <taxon>Pseudomonadati</taxon>
        <taxon>Pseudomonadota</taxon>
        <taxon>Betaproteobacteria</taxon>
        <taxon>Nitrosomonadales</taxon>
        <taxon>Nitrosomonadaceae</taxon>
        <taxon>Nitrosomonas</taxon>
    </lineage>
</organism>